<dbReference type="WBParaSite" id="nRc.2.0.1.t40424-RA">
    <property type="protein sequence ID" value="nRc.2.0.1.t40424-RA"/>
    <property type="gene ID" value="nRc.2.0.1.g40424"/>
</dbReference>
<dbReference type="Proteomes" id="UP000887565">
    <property type="component" value="Unplaced"/>
</dbReference>
<proteinExistence type="predicted"/>
<dbReference type="AlphaFoldDB" id="A0A915KPN7"/>
<sequence length="124" mass="14639">MQSTNNVRPRQFVESIFVLITPFAQNVPRETVDQRIDRRIARFFSFIPQFEQQIGKSGVYFSPIVETTRFIVFFGYAGVRRSKYFVFVDQRIVNNQIIFKMSSIRKSDFLDSIFFGPIQQFLSC</sequence>
<organism evidence="1 2">
    <name type="scientific">Romanomermis culicivorax</name>
    <name type="common">Nematode worm</name>
    <dbReference type="NCBI Taxonomy" id="13658"/>
    <lineage>
        <taxon>Eukaryota</taxon>
        <taxon>Metazoa</taxon>
        <taxon>Ecdysozoa</taxon>
        <taxon>Nematoda</taxon>
        <taxon>Enoplea</taxon>
        <taxon>Dorylaimia</taxon>
        <taxon>Mermithida</taxon>
        <taxon>Mermithoidea</taxon>
        <taxon>Mermithidae</taxon>
        <taxon>Romanomermis</taxon>
    </lineage>
</organism>
<keyword evidence="1" id="KW-1185">Reference proteome</keyword>
<protein>
    <submittedName>
        <fullName evidence="2">Uncharacterized protein</fullName>
    </submittedName>
</protein>
<name>A0A915KPN7_ROMCU</name>
<accession>A0A915KPN7</accession>
<evidence type="ECO:0000313" key="1">
    <source>
        <dbReference type="Proteomes" id="UP000887565"/>
    </source>
</evidence>
<reference evidence="2" key="1">
    <citation type="submission" date="2022-11" db="UniProtKB">
        <authorList>
            <consortium name="WormBaseParasite"/>
        </authorList>
    </citation>
    <scope>IDENTIFICATION</scope>
</reference>
<evidence type="ECO:0000313" key="2">
    <source>
        <dbReference type="WBParaSite" id="nRc.2.0.1.t40424-RA"/>
    </source>
</evidence>